<dbReference type="Pfam" id="PF20441">
    <property type="entry name" value="TerL_nuclease"/>
    <property type="match status" value="1"/>
</dbReference>
<dbReference type="PANTHER" id="PTHR41287:SF1">
    <property type="entry name" value="PROTEIN YMFN"/>
    <property type="match status" value="1"/>
</dbReference>
<organism evidence="2 3">
    <name type="scientific">Schaalia hyovaginalis</name>
    <dbReference type="NCBI Taxonomy" id="29316"/>
    <lineage>
        <taxon>Bacteria</taxon>
        <taxon>Bacillati</taxon>
        <taxon>Actinomycetota</taxon>
        <taxon>Actinomycetes</taxon>
        <taxon>Actinomycetales</taxon>
        <taxon>Actinomycetaceae</taxon>
        <taxon>Schaalia</taxon>
    </lineage>
</organism>
<sequence>MASLEGRVCYAGLDLASTTDITALVLVFPPRDETEAYVVVSYFRIPEDNIELRVNRDHVPYDQWAREGLLHTTEGNVVHYAAIEQFIEELGTRFDIREIAYDRWGAVQMSQNLEGLGFTVVPSGKASKT</sequence>
<evidence type="ECO:0000313" key="3">
    <source>
        <dbReference type="Proteomes" id="UP000617426"/>
    </source>
</evidence>
<comment type="caution">
    <text evidence="2">The sequence shown here is derived from an EMBL/GenBank/DDBJ whole genome shotgun (WGS) entry which is preliminary data.</text>
</comment>
<dbReference type="PANTHER" id="PTHR41287">
    <property type="match status" value="1"/>
</dbReference>
<dbReference type="InterPro" id="IPR005021">
    <property type="entry name" value="Terminase_largesu-like"/>
</dbReference>
<evidence type="ECO:0000259" key="1">
    <source>
        <dbReference type="Pfam" id="PF20441"/>
    </source>
</evidence>
<name>A0A923E563_9ACTO</name>
<dbReference type="EMBL" id="JACHMK010000001">
    <property type="protein sequence ID" value="MBB6335012.1"/>
    <property type="molecule type" value="Genomic_DNA"/>
</dbReference>
<evidence type="ECO:0000313" key="2">
    <source>
        <dbReference type="EMBL" id="MBB6335012.1"/>
    </source>
</evidence>
<dbReference type="InterPro" id="IPR046462">
    <property type="entry name" value="TerL_nuclease"/>
</dbReference>
<reference evidence="2" key="1">
    <citation type="submission" date="2020-08" db="EMBL/GenBank/DDBJ databases">
        <title>Sequencing the genomes of 1000 actinobacteria strains.</title>
        <authorList>
            <person name="Klenk H.-P."/>
        </authorList>
    </citation>
    <scope>NUCLEOTIDE SEQUENCE</scope>
    <source>
        <strain evidence="2">DSM 10695</strain>
    </source>
</reference>
<gene>
    <name evidence="2" type="ORF">HD592_001577</name>
</gene>
<dbReference type="Proteomes" id="UP000617426">
    <property type="component" value="Unassembled WGS sequence"/>
</dbReference>
<accession>A0A923E563</accession>
<keyword evidence="3" id="KW-1185">Reference proteome</keyword>
<feature type="domain" description="Terminase large subunit-like endonuclease" evidence="1">
    <location>
        <begin position="1"/>
        <end position="114"/>
    </location>
</feature>
<protein>
    <submittedName>
        <fullName evidence="2">Phage terminase large subunit-like protein</fullName>
    </submittedName>
</protein>
<dbReference type="GO" id="GO:0004519">
    <property type="term" value="F:endonuclease activity"/>
    <property type="evidence" value="ECO:0007669"/>
    <property type="project" value="InterPro"/>
</dbReference>
<proteinExistence type="predicted"/>
<dbReference type="AlphaFoldDB" id="A0A923E563"/>